<accession>A0A2R6XK39</accession>
<evidence type="ECO:0000313" key="2">
    <source>
        <dbReference type="Proteomes" id="UP000244005"/>
    </source>
</evidence>
<dbReference type="Proteomes" id="UP000244005">
    <property type="component" value="Unassembled WGS sequence"/>
</dbReference>
<dbReference type="Gramene" id="Mp4g11730.1">
    <property type="protein sequence ID" value="Mp4g11730.1.cds"/>
    <property type="gene ID" value="Mp4g11730"/>
</dbReference>
<keyword evidence="2" id="KW-1185">Reference proteome</keyword>
<sequence>MFSGFLRFKLTKQYANLWWAMYQQVCPDNDAFDEVFTRHRVRSLRVGSLSTCSQIQGNELTLADGVVDRIQSINILMCK</sequence>
<protein>
    <submittedName>
        <fullName evidence="1">Uncharacterized protein</fullName>
    </submittedName>
</protein>
<organism evidence="1 2">
    <name type="scientific">Marchantia polymorpha</name>
    <name type="common">Common liverwort</name>
    <name type="synonym">Marchantia aquatica</name>
    <dbReference type="NCBI Taxonomy" id="3197"/>
    <lineage>
        <taxon>Eukaryota</taxon>
        <taxon>Viridiplantae</taxon>
        <taxon>Streptophyta</taxon>
        <taxon>Embryophyta</taxon>
        <taxon>Marchantiophyta</taxon>
        <taxon>Marchantiopsida</taxon>
        <taxon>Marchantiidae</taxon>
        <taxon>Marchantiales</taxon>
        <taxon>Marchantiaceae</taxon>
        <taxon>Marchantia</taxon>
    </lineage>
</organism>
<proteinExistence type="predicted"/>
<dbReference type="AlphaFoldDB" id="A0A2R6XK39"/>
<dbReference type="EMBL" id="KZ772683">
    <property type="protein sequence ID" value="PTQ46497.1"/>
    <property type="molecule type" value="Genomic_DNA"/>
</dbReference>
<name>A0A2R6XK39_MARPO</name>
<reference evidence="2" key="1">
    <citation type="journal article" date="2017" name="Cell">
        <title>Insights into land plant evolution garnered from the Marchantia polymorpha genome.</title>
        <authorList>
            <person name="Bowman J.L."/>
            <person name="Kohchi T."/>
            <person name="Yamato K.T."/>
            <person name="Jenkins J."/>
            <person name="Shu S."/>
            <person name="Ishizaki K."/>
            <person name="Yamaoka S."/>
            <person name="Nishihama R."/>
            <person name="Nakamura Y."/>
            <person name="Berger F."/>
            <person name="Adam C."/>
            <person name="Aki S.S."/>
            <person name="Althoff F."/>
            <person name="Araki T."/>
            <person name="Arteaga-Vazquez M.A."/>
            <person name="Balasubrmanian S."/>
            <person name="Barry K."/>
            <person name="Bauer D."/>
            <person name="Boehm C.R."/>
            <person name="Briginshaw L."/>
            <person name="Caballero-Perez J."/>
            <person name="Catarino B."/>
            <person name="Chen F."/>
            <person name="Chiyoda S."/>
            <person name="Chovatia M."/>
            <person name="Davies K.M."/>
            <person name="Delmans M."/>
            <person name="Demura T."/>
            <person name="Dierschke T."/>
            <person name="Dolan L."/>
            <person name="Dorantes-Acosta A.E."/>
            <person name="Eklund D.M."/>
            <person name="Florent S.N."/>
            <person name="Flores-Sandoval E."/>
            <person name="Fujiyama A."/>
            <person name="Fukuzawa H."/>
            <person name="Galik B."/>
            <person name="Grimanelli D."/>
            <person name="Grimwood J."/>
            <person name="Grossniklaus U."/>
            <person name="Hamada T."/>
            <person name="Haseloff J."/>
            <person name="Hetherington A.J."/>
            <person name="Higo A."/>
            <person name="Hirakawa Y."/>
            <person name="Hundley H.N."/>
            <person name="Ikeda Y."/>
            <person name="Inoue K."/>
            <person name="Inoue S.I."/>
            <person name="Ishida S."/>
            <person name="Jia Q."/>
            <person name="Kakita M."/>
            <person name="Kanazawa T."/>
            <person name="Kawai Y."/>
            <person name="Kawashima T."/>
            <person name="Kennedy M."/>
            <person name="Kinose K."/>
            <person name="Kinoshita T."/>
            <person name="Kohara Y."/>
            <person name="Koide E."/>
            <person name="Komatsu K."/>
            <person name="Kopischke S."/>
            <person name="Kubo M."/>
            <person name="Kyozuka J."/>
            <person name="Lagercrantz U."/>
            <person name="Lin S.S."/>
            <person name="Lindquist E."/>
            <person name="Lipzen A.M."/>
            <person name="Lu C.W."/>
            <person name="De Luna E."/>
            <person name="Martienssen R.A."/>
            <person name="Minamino N."/>
            <person name="Mizutani M."/>
            <person name="Mizutani M."/>
            <person name="Mochizuki N."/>
            <person name="Monte I."/>
            <person name="Mosher R."/>
            <person name="Nagasaki H."/>
            <person name="Nakagami H."/>
            <person name="Naramoto S."/>
            <person name="Nishitani K."/>
            <person name="Ohtani M."/>
            <person name="Okamoto T."/>
            <person name="Okumura M."/>
            <person name="Phillips J."/>
            <person name="Pollak B."/>
            <person name="Reinders A."/>
            <person name="Rovekamp M."/>
            <person name="Sano R."/>
            <person name="Sawa S."/>
            <person name="Schmid M.W."/>
            <person name="Shirakawa M."/>
            <person name="Solano R."/>
            <person name="Spunde A."/>
            <person name="Suetsugu N."/>
            <person name="Sugano S."/>
            <person name="Sugiyama A."/>
            <person name="Sun R."/>
            <person name="Suzuki Y."/>
            <person name="Takenaka M."/>
            <person name="Takezawa D."/>
            <person name="Tomogane H."/>
            <person name="Tsuzuki M."/>
            <person name="Ueda T."/>
            <person name="Umeda M."/>
            <person name="Ward J.M."/>
            <person name="Watanabe Y."/>
            <person name="Yazaki K."/>
            <person name="Yokoyama R."/>
            <person name="Yoshitake Y."/>
            <person name="Yotsui I."/>
            <person name="Zachgo S."/>
            <person name="Schmutz J."/>
        </authorList>
    </citation>
    <scope>NUCLEOTIDE SEQUENCE [LARGE SCALE GENOMIC DNA]</scope>
    <source>
        <strain evidence="2">Tak-1</strain>
    </source>
</reference>
<evidence type="ECO:0000313" key="1">
    <source>
        <dbReference type="EMBL" id="PTQ46497.1"/>
    </source>
</evidence>
<gene>
    <name evidence="1" type="ORF">MARPO_0011s0158</name>
</gene>